<dbReference type="OrthoDB" id="2788229at2759"/>
<protein>
    <recommendedName>
        <fullName evidence="3">F-box domain-containing protein</fullName>
    </recommendedName>
</protein>
<gene>
    <name evidence="1" type="ORF">CVT25_013206</name>
</gene>
<dbReference type="SUPFAM" id="SSF81383">
    <property type="entry name" value="F-box domain"/>
    <property type="match status" value="1"/>
</dbReference>
<sequence>MHSMFKRLPQELNDEILNNLRNDQAALKSCSLACHSFRRICQKLLFSSIVIYPPSYKKRWISTAFQDLLESSPHLAQYVRYLNIIDRHTAPKISDEWLSKDTALAACLPLLRNLRGLVIQYQKYYYYNIPGVWSAMIRSGFVAALDAVLHLPTFKFLDLTGFPLDLVRYCPNLRHLAIDDPILIKVDLEAGEHPKAQLESLEVFAHEVYSLQIIPDAETFDYKYPEAFVKLCNENIDITKLRRLHASAEGCSHAGGHGLLAYIMQECAGTLQELVFSPSNGISWGGESAETIQWGALRSLRKFDVSFTWEGTDGGYDYTGPWPWFISACKQLFPSQSPLEEFILHIKYDLEDDDSFDDEGWPVLLEMLADLKRFPFLRRVDIQLSAYKDMTTKISSRLLALINKTPSAQLNLSVTVLDDIYQSDRYPGLPPLADPQWSKTFFKAWW</sequence>
<evidence type="ECO:0000313" key="1">
    <source>
        <dbReference type="EMBL" id="PPQ91651.1"/>
    </source>
</evidence>
<proteinExistence type="predicted"/>
<dbReference type="InterPro" id="IPR036047">
    <property type="entry name" value="F-box-like_dom_sf"/>
</dbReference>
<keyword evidence="2" id="KW-1185">Reference proteome</keyword>
<evidence type="ECO:0008006" key="3">
    <source>
        <dbReference type="Google" id="ProtNLM"/>
    </source>
</evidence>
<name>A0A409XLN5_PSICY</name>
<accession>A0A409XLN5</accession>
<dbReference type="EMBL" id="NHYD01001267">
    <property type="protein sequence ID" value="PPQ91651.1"/>
    <property type="molecule type" value="Genomic_DNA"/>
</dbReference>
<dbReference type="Proteomes" id="UP000283269">
    <property type="component" value="Unassembled WGS sequence"/>
</dbReference>
<dbReference type="SUPFAM" id="SSF52047">
    <property type="entry name" value="RNI-like"/>
    <property type="match status" value="1"/>
</dbReference>
<reference evidence="1 2" key="1">
    <citation type="journal article" date="2018" name="Evol. Lett.">
        <title>Horizontal gene cluster transfer increased hallucinogenic mushroom diversity.</title>
        <authorList>
            <person name="Reynolds H.T."/>
            <person name="Vijayakumar V."/>
            <person name="Gluck-Thaler E."/>
            <person name="Korotkin H.B."/>
            <person name="Matheny P.B."/>
            <person name="Slot J.C."/>
        </authorList>
    </citation>
    <scope>NUCLEOTIDE SEQUENCE [LARGE SCALE GENOMIC DNA]</scope>
    <source>
        <strain evidence="1 2">2631</strain>
    </source>
</reference>
<evidence type="ECO:0000313" key="2">
    <source>
        <dbReference type="Proteomes" id="UP000283269"/>
    </source>
</evidence>
<dbReference type="InParanoid" id="A0A409XLN5"/>
<organism evidence="1 2">
    <name type="scientific">Psilocybe cyanescens</name>
    <dbReference type="NCBI Taxonomy" id="93625"/>
    <lineage>
        <taxon>Eukaryota</taxon>
        <taxon>Fungi</taxon>
        <taxon>Dikarya</taxon>
        <taxon>Basidiomycota</taxon>
        <taxon>Agaricomycotina</taxon>
        <taxon>Agaricomycetes</taxon>
        <taxon>Agaricomycetidae</taxon>
        <taxon>Agaricales</taxon>
        <taxon>Agaricineae</taxon>
        <taxon>Strophariaceae</taxon>
        <taxon>Psilocybe</taxon>
    </lineage>
</organism>
<dbReference type="AlphaFoldDB" id="A0A409XLN5"/>
<comment type="caution">
    <text evidence="1">The sequence shown here is derived from an EMBL/GenBank/DDBJ whole genome shotgun (WGS) entry which is preliminary data.</text>
</comment>